<reference evidence="2 3" key="1">
    <citation type="submission" date="2016-12" db="EMBL/GenBank/DDBJ databases">
        <title>The draft genome sequence of Actinophytocola xinjiangensis.</title>
        <authorList>
            <person name="Wang W."/>
            <person name="Yuan L."/>
        </authorList>
    </citation>
    <scope>NUCLEOTIDE SEQUENCE [LARGE SCALE GENOMIC DNA]</scope>
    <source>
        <strain evidence="2 3">CGMCC 4.4663</strain>
    </source>
</reference>
<keyword evidence="1" id="KW-0812">Transmembrane</keyword>
<dbReference type="RefSeq" id="WP_075136450.1">
    <property type="nucleotide sequence ID" value="NZ_MSIF01000019.1"/>
</dbReference>
<evidence type="ECO:0000313" key="3">
    <source>
        <dbReference type="Proteomes" id="UP000185696"/>
    </source>
</evidence>
<keyword evidence="3" id="KW-1185">Reference proteome</keyword>
<feature type="transmembrane region" description="Helical" evidence="1">
    <location>
        <begin position="41"/>
        <end position="60"/>
    </location>
</feature>
<sequence length="133" mass="14856">MAERPNPIQWLWYAVGGRLPTSLHDWVFADVTARTWVWRHVARMSVLVLPLSAACLLVPGPIGLRLAMALLLVIVGAYFSLSYVEESADLRAVKHGHEPGAAKAVREARDHDAQALQRARYAENFRQNTETTP</sequence>
<gene>
    <name evidence="2" type="ORF">BLA60_30375</name>
</gene>
<dbReference type="Pfam" id="PF17240">
    <property type="entry name" value="DUF5313"/>
    <property type="match status" value="1"/>
</dbReference>
<dbReference type="AlphaFoldDB" id="A0A7Z1AVK3"/>
<evidence type="ECO:0008006" key="4">
    <source>
        <dbReference type="Google" id="ProtNLM"/>
    </source>
</evidence>
<organism evidence="2 3">
    <name type="scientific">Actinophytocola xinjiangensis</name>
    <dbReference type="NCBI Taxonomy" id="485602"/>
    <lineage>
        <taxon>Bacteria</taxon>
        <taxon>Bacillati</taxon>
        <taxon>Actinomycetota</taxon>
        <taxon>Actinomycetes</taxon>
        <taxon>Pseudonocardiales</taxon>
        <taxon>Pseudonocardiaceae</taxon>
    </lineage>
</organism>
<keyword evidence="1" id="KW-0472">Membrane</keyword>
<dbReference type="InterPro" id="IPR035197">
    <property type="entry name" value="DUF5313"/>
</dbReference>
<dbReference type="OrthoDB" id="5195204at2"/>
<dbReference type="EMBL" id="MSIF01000019">
    <property type="protein sequence ID" value="OLF06848.1"/>
    <property type="molecule type" value="Genomic_DNA"/>
</dbReference>
<evidence type="ECO:0000256" key="1">
    <source>
        <dbReference type="SAM" id="Phobius"/>
    </source>
</evidence>
<accession>A0A7Z1AVK3</accession>
<evidence type="ECO:0000313" key="2">
    <source>
        <dbReference type="EMBL" id="OLF06848.1"/>
    </source>
</evidence>
<feature type="transmembrane region" description="Helical" evidence="1">
    <location>
        <begin position="66"/>
        <end position="84"/>
    </location>
</feature>
<keyword evidence="1" id="KW-1133">Transmembrane helix</keyword>
<protein>
    <recommendedName>
        <fullName evidence="4">DUF5313 domain-containing protein</fullName>
    </recommendedName>
</protein>
<proteinExistence type="predicted"/>
<dbReference type="Proteomes" id="UP000185696">
    <property type="component" value="Unassembled WGS sequence"/>
</dbReference>
<comment type="caution">
    <text evidence="2">The sequence shown here is derived from an EMBL/GenBank/DDBJ whole genome shotgun (WGS) entry which is preliminary data.</text>
</comment>
<name>A0A7Z1AVK3_9PSEU</name>